<evidence type="ECO:0000313" key="3">
    <source>
        <dbReference type="Proteomes" id="UP000007587"/>
    </source>
</evidence>
<keyword evidence="1" id="KW-0732">Signal</keyword>
<proteinExistence type="predicted"/>
<dbReference type="AlphaFoldDB" id="H8MFD0"/>
<feature type="chain" id="PRO_5003614832" evidence="1">
    <location>
        <begin position="23"/>
        <end position="218"/>
    </location>
</feature>
<dbReference type="Proteomes" id="UP000007587">
    <property type="component" value="Chromosome"/>
</dbReference>
<gene>
    <name evidence="2" type="ordered locus">COCOR_04451</name>
</gene>
<keyword evidence="3" id="KW-1185">Reference proteome</keyword>
<evidence type="ECO:0000256" key="1">
    <source>
        <dbReference type="SAM" id="SignalP"/>
    </source>
</evidence>
<dbReference type="eggNOG" id="ENOG5032ME9">
    <property type="taxonomic scope" value="Bacteria"/>
</dbReference>
<dbReference type="InParanoid" id="H8MFD0"/>
<dbReference type="EMBL" id="CP003389">
    <property type="protein sequence ID" value="AFE05841.1"/>
    <property type="molecule type" value="Genomic_DNA"/>
</dbReference>
<reference evidence="2 3" key="1">
    <citation type="journal article" date="2012" name="J. Bacteriol.">
        <title>Complete Genome Sequence of the Fruiting Myxobacterium Corallococcus coralloides DSM 2259.</title>
        <authorList>
            <person name="Huntley S."/>
            <person name="Zhang Y."/>
            <person name="Treuner-Lange A."/>
            <person name="Kneip S."/>
            <person name="Sensen C.W."/>
            <person name="Sogaard-Andersen L."/>
        </authorList>
    </citation>
    <scope>NUCLEOTIDE SEQUENCE [LARGE SCALE GENOMIC DNA]</scope>
    <source>
        <strain evidence="3">ATCC 25202 / DSM 2259 / NBRC 100086 / M2</strain>
    </source>
</reference>
<reference evidence="3" key="2">
    <citation type="submission" date="2012-03" db="EMBL/GenBank/DDBJ databases">
        <title>Genome sequence of the fruiting myxobacterium Corallococcus coralloides DSM 2259.</title>
        <authorList>
            <person name="Huntley S."/>
            <person name="Zhang Y."/>
            <person name="Treuner-Lange A."/>
            <person name="Sensen C.W."/>
            <person name="Sogaard-Andersen L."/>
        </authorList>
    </citation>
    <scope>NUCLEOTIDE SEQUENCE [LARGE SCALE GENOMIC DNA]</scope>
    <source>
        <strain evidence="3">ATCC 25202 / DSM 2259 / NBRC 100086 / M2</strain>
    </source>
</reference>
<dbReference type="STRING" id="1144275.COCOR_04451"/>
<organism evidence="2 3">
    <name type="scientific">Corallococcus coralloides (strain ATCC 25202 / DSM 2259 / NBRC 100086 / M2)</name>
    <name type="common">Myxococcus coralloides</name>
    <dbReference type="NCBI Taxonomy" id="1144275"/>
    <lineage>
        <taxon>Bacteria</taxon>
        <taxon>Pseudomonadati</taxon>
        <taxon>Myxococcota</taxon>
        <taxon>Myxococcia</taxon>
        <taxon>Myxococcales</taxon>
        <taxon>Cystobacterineae</taxon>
        <taxon>Myxococcaceae</taxon>
        <taxon>Corallococcus</taxon>
    </lineage>
</organism>
<evidence type="ECO:0000313" key="2">
    <source>
        <dbReference type="EMBL" id="AFE05841.1"/>
    </source>
</evidence>
<name>H8MFD0_CORCM</name>
<dbReference type="KEGG" id="ccx:COCOR_04451"/>
<protein>
    <submittedName>
        <fullName evidence="2">Putative lipoprotein</fullName>
    </submittedName>
</protein>
<dbReference type="HOGENOM" id="CLU_1330752_0_0_7"/>
<accession>H8MFD0</accession>
<sequence>MTLNFISRALVLGSLSAMVGCATTKGGTKTPDTTEPTPGTASLVDHCDDTQKAISKEADALASPYGIDQHLDKNFPDRKVSWLMTDSAYQKFVVQTGAKNFGRCNDTACYLFAAPSASIHGAVEKAKTADGKHDPAVLGQALGLPAKNFEGPLRMMTLDLGAQKVCTRLPVEADPGVWKCQTPEDTDCFKFGGYTSGGAPEVMVINAPVADTQVAEIP</sequence>
<keyword evidence="2" id="KW-0449">Lipoprotein</keyword>
<feature type="signal peptide" evidence="1">
    <location>
        <begin position="1"/>
        <end position="22"/>
    </location>
</feature>